<dbReference type="Proteomes" id="UP000247480">
    <property type="component" value="Unassembled WGS sequence"/>
</dbReference>
<dbReference type="AlphaFoldDB" id="A0A2V0QZQ8"/>
<accession>A0A2V0QZQ8</accession>
<name>A0A2V0QZQ8_PSESF</name>
<reference evidence="1 2" key="1">
    <citation type="submission" date="2018-04" db="EMBL/GenBank/DDBJ databases">
        <title>Draft genome sequence of Pseudomonas syringae pv. actinidiae biovar 1 strains isolated from kiwifruit in Kagawa prefecture.</title>
        <authorList>
            <person name="Tabuchi M."/>
            <person name="Saito M."/>
            <person name="Fujiwara S."/>
            <person name="Sasa N."/>
            <person name="Akimitsu K."/>
            <person name="Gomi K."/>
            <person name="Konishi-Sugita S."/>
            <person name="Hamano K."/>
            <person name="Kataoka I."/>
        </authorList>
    </citation>
    <scope>NUCLEOTIDE SEQUENCE [LARGE SCALE GENOMIC DNA]</scope>
    <source>
        <strain evidence="1 2">MAFF212206</strain>
    </source>
</reference>
<gene>
    <name evidence="1" type="ORF">KPSA1_07599</name>
</gene>
<evidence type="ECO:0000313" key="2">
    <source>
        <dbReference type="Proteomes" id="UP000247480"/>
    </source>
</evidence>
<protein>
    <submittedName>
        <fullName evidence="1">Uncharacterized protein</fullName>
    </submittedName>
</protein>
<dbReference type="EMBL" id="BGJZ01000426">
    <property type="protein sequence ID" value="GBH14100.1"/>
    <property type="molecule type" value="Genomic_DNA"/>
</dbReference>
<organism evidence="1 2">
    <name type="scientific">Pseudomonas syringae pv. actinidiae</name>
    <dbReference type="NCBI Taxonomy" id="103796"/>
    <lineage>
        <taxon>Bacteria</taxon>
        <taxon>Pseudomonadati</taxon>
        <taxon>Pseudomonadota</taxon>
        <taxon>Gammaproteobacteria</taxon>
        <taxon>Pseudomonadales</taxon>
        <taxon>Pseudomonadaceae</taxon>
        <taxon>Pseudomonas</taxon>
        <taxon>Pseudomonas syringae</taxon>
    </lineage>
</organism>
<comment type="caution">
    <text evidence="1">The sequence shown here is derived from an EMBL/GenBank/DDBJ whole genome shotgun (WGS) entry which is preliminary data.</text>
</comment>
<evidence type="ECO:0000313" key="1">
    <source>
        <dbReference type="EMBL" id="GBH14100.1"/>
    </source>
</evidence>
<proteinExistence type="predicted"/>
<sequence>MFKKHRRVPKTAPKQSLIIDLARLLSRCTAKALRDMP</sequence>